<dbReference type="InterPro" id="IPR015943">
    <property type="entry name" value="WD40/YVTN_repeat-like_dom_sf"/>
</dbReference>
<dbReference type="OrthoDB" id="9804645at2"/>
<feature type="domain" description="Histidine kinase" evidence="3">
    <location>
        <begin position="824"/>
        <end position="1032"/>
    </location>
</feature>
<dbReference type="InterPro" id="IPR036097">
    <property type="entry name" value="HisK_dim/P_sf"/>
</dbReference>
<dbReference type="PANTHER" id="PTHR43547:SF2">
    <property type="entry name" value="HYBRID SIGNAL TRANSDUCTION HISTIDINE KINASE C"/>
    <property type="match status" value="1"/>
</dbReference>
<dbReference type="Pfam" id="PF07494">
    <property type="entry name" value="Reg_prop"/>
    <property type="match status" value="1"/>
</dbReference>
<sequence length="1032" mass="114380">MALNKKRNQLTTIEVWLGILLLAMSFCTLSKQVVTYPIEKAISIVPNTVSVEHGLSQNSVTVMKLDSYSRLWVGTQEGLNLFDLNGVELVGQAPHLTQLSGRVIQGLAQDQRGNMWVATNRGLDKIKVSDLSVENILQKSDAGAVRQLDCMSDGRLVYLSDGVLYLLDPNTHQSTKLAGITGQAVYFFAYKDVLLVRLQDSIIAYNPNTQQSQAYPLQPDEARLALSFSRTQTGELLMLTAQNKLKACSFTRCREVVVQYGDKQLEFRRIRHFGDKFTAITNIGVVIGSADFDNLTLINTPFPDMLYPTFSQRAGIVLRQDGAILIGNYRGVFEIPANYQSVSSFTSEQFLGSETIFATGKLETAQGERLVIAGESTLFITAVNRQKLTVEQQFSIPQGMNGRHLIALNGRTYLASDNKGVFEVTIAGLVEVDNSKLAQSLATPLIIDMYAIDQHNTLILQNATLSKQSTQSGVAEVVWSVTLPTFSSYRLLYKSGYLFVATLDRGILYQQVEDGFAKPSQSWRSLLEHDIALDLYDVTPSQLLVMSVESGAVLVEKREQNWKIAKTLQSASHPPLTTLCGAQTQTGEWLLTTNSGILIYDNTLELDRFFTKLDGIGVREYQQFGCGQVGEFIYAQGHGGITLMPKSSASLPHSEIALNLVGAWQDEQILPIDNQNIVAVAPDLVKLKFALAPLPLDARAQIQYRFDSERNWQTASSSTLLFSHLTEDKYMLQVRAKNYNGMMSSTRQFELLILPPWWRSPAAYSIYLSAFLILLWASYRYRLNKQQAYARQLEQQVAERTLELQHKQQEALALHQEKARFINEASHDLKHLCGLIKLNVSNLDLPLDEHFQGVTKTAIQGATSQLSQLVNNVVEISHLDAGMISPRLEAVSINALFFSIEQQFMIKCRDKQISIESQVAGPLFCHSDEHLLSRLLFNLVDNAVKSLRAGDVIKLQASHDRETLIIAIVDSGPGLSPDIVNSLQAALSAESKRVVGTGLGLSIVVGITRLLNIGLVVDSGSTGTKFILKFEG</sequence>
<keyword evidence="1" id="KW-0597">Phosphoprotein</keyword>
<dbReference type="SUPFAM" id="SSF55874">
    <property type="entry name" value="ATPase domain of HSP90 chaperone/DNA topoisomerase II/histidine kinase"/>
    <property type="match status" value="1"/>
</dbReference>
<dbReference type="InterPro" id="IPR011110">
    <property type="entry name" value="Reg_prop"/>
</dbReference>
<reference evidence="5" key="1">
    <citation type="journal article" date="2019" name="Genome Announc.">
        <title>Draft Genome Sequence of Pseudoalteromonas piscicida Strain 36Y ROTHPW, an Hypersaline Seawater Isolate from the South Coast of Sonora, Mexico.</title>
        <authorList>
            <person name="Sanchez-Diaz R."/>
            <person name="Molina-Garza Z.J."/>
            <person name="Cruz-Suarez L.E."/>
            <person name="Selvin J."/>
            <person name="Kiran G.S."/>
            <person name="Ibarra-Gamez J.C."/>
            <person name="Gomez-Gil B."/>
            <person name="Galaviz-Silva L."/>
        </authorList>
    </citation>
    <scope>NUCLEOTIDE SEQUENCE [LARGE SCALE GENOMIC DNA]</scope>
    <source>
        <strain evidence="5">36Y_RITHPW</strain>
    </source>
</reference>
<dbReference type="SUPFAM" id="SSF47384">
    <property type="entry name" value="Homodimeric domain of signal transducing histidine kinase"/>
    <property type="match status" value="1"/>
</dbReference>
<dbReference type="GO" id="GO:0000155">
    <property type="term" value="F:phosphorelay sensor kinase activity"/>
    <property type="evidence" value="ECO:0007669"/>
    <property type="project" value="InterPro"/>
</dbReference>
<dbReference type="InterPro" id="IPR005467">
    <property type="entry name" value="His_kinase_dom"/>
</dbReference>
<gene>
    <name evidence="4" type="ORF">CEX98_13830</name>
</gene>
<dbReference type="PROSITE" id="PS50109">
    <property type="entry name" value="HIS_KIN"/>
    <property type="match status" value="1"/>
</dbReference>
<evidence type="ECO:0000256" key="1">
    <source>
        <dbReference type="ARBA" id="ARBA00022553"/>
    </source>
</evidence>
<dbReference type="SUPFAM" id="SSF63829">
    <property type="entry name" value="Calcium-dependent phosphotriesterase"/>
    <property type="match status" value="1"/>
</dbReference>
<dbReference type="Gene3D" id="2.130.10.10">
    <property type="entry name" value="YVTN repeat-like/Quinoprotein amine dehydrogenase"/>
    <property type="match status" value="1"/>
</dbReference>
<evidence type="ECO:0000313" key="4">
    <source>
        <dbReference type="EMBL" id="PCK31135.1"/>
    </source>
</evidence>
<keyword evidence="2" id="KW-1133">Transmembrane helix</keyword>
<dbReference type="InterPro" id="IPR036890">
    <property type="entry name" value="HATPase_C_sf"/>
</dbReference>
<dbReference type="Pfam" id="PF02518">
    <property type="entry name" value="HATPase_c"/>
    <property type="match status" value="1"/>
</dbReference>
<evidence type="ECO:0000313" key="5">
    <source>
        <dbReference type="Proteomes" id="UP000228621"/>
    </source>
</evidence>
<evidence type="ECO:0000259" key="3">
    <source>
        <dbReference type="PROSITE" id="PS50109"/>
    </source>
</evidence>
<dbReference type="Gene3D" id="2.60.40.10">
    <property type="entry name" value="Immunoglobulins"/>
    <property type="match status" value="1"/>
</dbReference>
<keyword evidence="5" id="KW-1185">Reference proteome</keyword>
<protein>
    <recommendedName>
        <fullName evidence="3">Histidine kinase domain-containing protein</fullName>
    </recommendedName>
</protein>
<keyword evidence="2" id="KW-0812">Transmembrane</keyword>
<evidence type="ECO:0000256" key="2">
    <source>
        <dbReference type="SAM" id="Phobius"/>
    </source>
</evidence>
<dbReference type="InterPro" id="IPR013783">
    <property type="entry name" value="Ig-like_fold"/>
</dbReference>
<organism evidence="4 5">
    <name type="scientific">Pseudoalteromonas piscicida</name>
    <dbReference type="NCBI Taxonomy" id="43662"/>
    <lineage>
        <taxon>Bacteria</taxon>
        <taxon>Pseudomonadati</taxon>
        <taxon>Pseudomonadota</taxon>
        <taxon>Gammaproteobacteria</taxon>
        <taxon>Alteromonadales</taxon>
        <taxon>Pseudoalteromonadaceae</taxon>
        <taxon>Pseudoalteromonas</taxon>
    </lineage>
</organism>
<dbReference type="EMBL" id="NKHF01000062">
    <property type="protein sequence ID" value="PCK31135.1"/>
    <property type="molecule type" value="Genomic_DNA"/>
</dbReference>
<dbReference type="Gene3D" id="1.10.287.130">
    <property type="match status" value="1"/>
</dbReference>
<comment type="caution">
    <text evidence="4">The sequence shown here is derived from an EMBL/GenBank/DDBJ whole genome shotgun (WGS) entry which is preliminary data.</text>
</comment>
<accession>A0A2A5JNY5</accession>
<name>A0A2A5JNY5_PSEO7</name>
<proteinExistence type="predicted"/>
<feature type="transmembrane region" description="Helical" evidence="2">
    <location>
        <begin position="757"/>
        <end position="777"/>
    </location>
</feature>
<keyword evidence="2" id="KW-0472">Membrane</keyword>
<dbReference type="InterPro" id="IPR003594">
    <property type="entry name" value="HATPase_dom"/>
</dbReference>
<dbReference type="Proteomes" id="UP000228621">
    <property type="component" value="Unassembled WGS sequence"/>
</dbReference>
<dbReference type="RefSeq" id="WP_099642652.1">
    <property type="nucleotide sequence ID" value="NZ_NKHF01000062.1"/>
</dbReference>
<dbReference type="SMART" id="SM00387">
    <property type="entry name" value="HATPase_c"/>
    <property type="match status" value="1"/>
</dbReference>
<dbReference type="PANTHER" id="PTHR43547">
    <property type="entry name" value="TWO-COMPONENT HISTIDINE KINASE"/>
    <property type="match status" value="1"/>
</dbReference>
<dbReference type="Gene3D" id="3.30.565.10">
    <property type="entry name" value="Histidine kinase-like ATPase, C-terminal domain"/>
    <property type="match status" value="1"/>
</dbReference>
<dbReference type="CDD" id="cd00075">
    <property type="entry name" value="HATPase"/>
    <property type="match status" value="1"/>
</dbReference>
<dbReference type="AlphaFoldDB" id="A0A2A5JNY5"/>